<dbReference type="SUPFAM" id="SSF54236">
    <property type="entry name" value="Ubiquitin-like"/>
    <property type="match status" value="1"/>
</dbReference>
<dbReference type="CDD" id="cd16104">
    <property type="entry name" value="Ubl_USP14_like"/>
    <property type="match status" value="1"/>
</dbReference>
<dbReference type="InterPro" id="IPR044635">
    <property type="entry name" value="UBP14-like"/>
</dbReference>
<dbReference type="InterPro" id="IPR018200">
    <property type="entry name" value="USP_CS"/>
</dbReference>
<dbReference type="SMART" id="SM00213">
    <property type="entry name" value="UBQ"/>
    <property type="match status" value="1"/>
</dbReference>
<accession>A0A0G4F368</accession>
<dbReference type="GO" id="GO:0016579">
    <property type="term" value="P:protein deubiquitination"/>
    <property type="evidence" value="ECO:0007669"/>
    <property type="project" value="InterPro"/>
</dbReference>
<feature type="region of interest" description="Disordered" evidence="7">
    <location>
        <begin position="368"/>
        <end position="449"/>
    </location>
</feature>
<dbReference type="GO" id="GO:0043161">
    <property type="term" value="P:proteasome-mediated ubiquitin-dependent protein catabolic process"/>
    <property type="evidence" value="ECO:0007669"/>
    <property type="project" value="InterPro"/>
</dbReference>
<evidence type="ECO:0000256" key="2">
    <source>
        <dbReference type="ARBA" id="ARBA00022670"/>
    </source>
</evidence>
<evidence type="ECO:0000259" key="8">
    <source>
        <dbReference type="PROSITE" id="PS50053"/>
    </source>
</evidence>
<dbReference type="Gene3D" id="3.10.20.90">
    <property type="entry name" value="Phosphatidylinositol 3-kinase Catalytic Subunit, Chain A, domain 1"/>
    <property type="match status" value="1"/>
</dbReference>
<dbReference type="VEuPathDB" id="CryptoDB:Cvel_14893"/>
<dbReference type="Gene3D" id="3.90.70.10">
    <property type="entry name" value="Cysteine proteinases"/>
    <property type="match status" value="1"/>
</dbReference>
<dbReference type="SUPFAM" id="SSF54001">
    <property type="entry name" value="Cysteine proteinases"/>
    <property type="match status" value="1"/>
</dbReference>
<keyword evidence="2 6" id="KW-0645">Protease</keyword>
<keyword evidence="4 6" id="KW-0378">Hydrolase</keyword>
<feature type="region of interest" description="Disordered" evidence="7">
    <location>
        <begin position="537"/>
        <end position="565"/>
    </location>
</feature>
<dbReference type="InterPro" id="IPR001394">
    <property type="entry name" value="Peptidase_C19_UCH"/>
</dbReference>
<keyword evidence="3 6" id="KW-0833">Ubl conjugation pathway</keyword>
<evidence type="ECO:0000259" key="9">
    <source>
        <dbReference type="PROSITE" id="PS50235"/>
    </source>
</evidence>
<feature type="domain" description="USP" evidence="9">
    <location>
        <begin position="111"/>
        <end position="517"/>
    </location>
</feature>
<dbReference type="GO" id="GO:0004843">
    <property type="term" value="F:cysteine-type deubiquitinase activity"/>
    <property type="evidence" value="ECO:0007669"/>
    <property type="project" value="UniProtKB-UniRule"/>
</dbReference>
<dbReference type="PhylomeDB" id="A0A0G4F368"/>
<dbReference type="InterPro" id="IPR038765">
    <property type="entry name" value="Papain-like_cys_pep_sf"/>
</dbReference>
<dbReference type="InterPro" id="IPR000626">
    <property type="entry name" value="Ubiquitin-like_dom"/>
</dbReference>
<dbReference type="PANTHER" id="PTHR43982">
    <property type="entry name" value="UBIQUITIN CARBOXYL-TERMINAL HYDROLASE"/>
    <property type="match status" value="1"/>
</dbReference>
<proteinExistence type="inferred from homology"/>
<evidence type="ECO:0000256" key="7">
    <source>
        <dbReference type="SAM" id="MobiDB-lite"/>
    </source>
</evidence>
<dbReference type="InterPro" id="IPR029071">
    <property type="entry name" value="Ubiquitin-like_domsf"/>
</dbReference>
<dbReference type="Pfam" id="PF00240">
    <property type="entry name" value="ubiquitin"/>
    <property type="match status" value="1"/>
</dbReference>
<evidence type="ECO:0000256" key="1">
    <source>
        <dbReference type="ARBA" id="ARBA00000707"/>
    </source>
</evidence>
<evidence type="ECO:0000256" key="5">
    <source>
        <dbReference type="ARBA" id="ARBA00022807"/>
    </source>
</evidence>
<dbReference type="PROSITE" id="PS00973">
    <property type="entry name" value="USP_2"/>
    <property type="match status" value="1"/>
</dbReference>
<dbReference type="EMBL" id="CDMZ01000086">
    <property type="protein sequence ID" value="CEM06345.1"/>
    <property type="molecule type" value="Genomic_DNA"/>
</dbReference>
<keyword evidence="5 6" id="KW-0788">Thiol protease</keyword>
<comment type="catalytic activity">
    <reaction evidence="1 6">
        <text>Thiol-dependent hydrolysis of ester, thioester, amide, peptide and isopeptide bonds formed by the C-terminal Gly of ubiquitin (a 76-residue protein attached to proteins as an intracellular targeting signal).</text>
        <dbReference type="EC" id="3.4.19.12"/>
    </reaction>
</comment>
<evidence type="ECO:0000256" key="6">
    <source>
        <dbReference type="RuleBase" id="RU366025"/>
    </source>
</evidence>
<dbReference type="PANTHER" id="PTHR43982:SF1">
    <property type="entry name" value="UBIQUITIN CARBOXYL-TERMINAL HYDROLASE 14"/>
    <property type="match status" value="1"/>
</dbReference>
<evidence type="ECO:0000313" key="10">
    <source>
        <dbReference type="EMBL" id="CEM06345.1"/>
    </source>
</evidence>
<feature type="domain" description="Ubiquitin-like" evidence="8">
    <location>
        <begin position="2"/>
        <end position="77"/>
    </location>
</feature>
<dbReference type="PROSITE" id="PS50053">
    <property type="entry name" value="UBIQUITIN_2"/>
    <property type="match status" value="1"/>
</dbReference>
<evidence type="ECO:0000256" key="3">
    <source>
        <dbReference type="ARBA" id="ARBA00022786"/>
    </source>
</evidence>
<dbReference type="EC" id="3.4.19.12" evidence="6"/>
<evidence type="ECO:0000256" key="4">
    <source>
        <dbReference type="ARBA" id="ARBA00022801"/>
    </source>
</evidence>
<dbReference type="Pfam" id="PF00443">
    <property type="entry name" value="UCH"/>
    <property type="match status" value="1"/>
</dbReference>
<feature type="compositionally biased region" description="Basic and acidic residues" evidence="7">
    <location>
        <begin position="543"/>
        <end position="556"/>
    </location>
</feature>
<reference evidence="10" key="1">
    <citation type="submission" date="2014-11" db="EMBL/GenBank/DDBJ databases">
        <authorList>
            <person name="Otto D Thomas"/>
            <person name="Naeem Raeece"/>
        </authorList>
    </citation>
    <scope>NUCLEOTIDE SEQUENCE</scope>
</reference>
<sequence>MVNVTVKWGKESTQVEVDTSEPGLVFKSQLYALFGVPVERQKIMGFKGGILKDEADMGSLDIKEGQKVTLVGTAEGKEIKAPTEKTMFMEDLTAADKARLLKEKKMEPLPRGLENLGNTCYLNSVVQFLKPSGEFLEGLREMRANYSSPDGNVATALKETYHRLDTEVDPVQPFSLIKFLRDRFPQFAQTTSRGQPMQQDSEEVLQCLFESLVRSTQTPGQATNLVDKLFQFNLHVQLKCLENETEEPTTETSAVRKLSAFLGDQVKPIDHLHQGLSLSLDETIEKESPSLGRTAAYSKVARVTSLPEYLIIHLVRFEWKKAHELARTDACKTKITRKMTFPRSLDIYEFSSDDLKEQLRPAREVLAERAEKAASARNEEKKPSDKKDDKEKEGGEKKDTEMADASAAAANGGEKKTEGEAVDASGPAPMDVDAGDGASEKPTPMPSGHFELQSIVTHQGRAADAGHYIAWVKKNKSEKEWLKYDDDKVSEHVWEQIDLQGGRGDYHIAYLLLYKRSEVTASKEELEEARAAREARIGAAGKEGGKAAEDPLKDAAESSSSSSSK</sequence>
<dbReference type="PROSITE" id="PS50235">
    <property type="entry name" value="USP_3"/>
    <property type="match status" value="1"/>
</dbReference>
<dbReference type="GO" id="GO:0070628">
    <property type="term" value="F:proteasome binding"/>
    <property type="evidence" value="ECO:0007669"/>
    <property type="project" value="TreeGrafter"/>
</dbReference>
<name>A0A0G4F368_9ALVE</name>
<dbReference type="InterPro" id="IPR028889">
    <property type="entry name" value="USP"/>
</dbReference>
<dbReference type="AlphaFoldDB" id="A0A0G4F368"/>
<dbReference type="PROSITE" id="PS00972">
    <property type="entry name" value="USP_1"/>
    <property type="match status" value="1"/>
</dbReference>
<protein>
    <recommendedName>
        <fullName evidence="6">Ubiquitin carboxyl-terminal hydrolase</fullName>
        <ecNumber evidence="6">3.4.19.12</ecNumber>
    </recommendedName>
</protein>
<dbReference type="GO" id="GO:0061136">
    <property type="term" value="P:regulation of proteasomal protein catabolic process"/>
    <property type="evidence" value="ECO:0007669"/>
    <property type="project" value="TreeGrafter"/>
</dbReference>
<gene>
    <name evidence="10" type="ORF">Cvel_14893</name>
</gene>
<comment type="similarity">
    <text evidence="6">Belongs to the peptidase C19 family.</text>
</comment>
<feature type="compositionally biased region" description="Basic and acidic residues" evidence="7">
    <location>
        <begin position="368"/>
        <end position="401"/>
    </location>
</feature>
<organism evidence="10">
    <name type="scientific">Chromera velia CCMP2878</name>
    <dbReference type="NCBI Taxonomy" id="1169474"/>
    <lineage>
        <taxon>Eukaryota</taxon>
        <taxon>Sar</taxon>
        <taxon>Alveolata</taxon>
        <taxon>Colpodellida</taxon>
        <taxon>Chromeraceae</taxon>
        <taxon>Chromera</taxon>
    </lineage>
</organism>